<evidence type="ECO:0000313" key="2">
    <source>
        <dbReference type="Proteomes" id="UP001596109"/>
    </source>
</evidence>
<name>A0ABW0TDM7_9BACL</name>
<comment type="caution">
    <text evidence="1">The sequence shown here is derived from an EMBL/GenBank/DDBJ whole genome shotgun (WGS) entry which is preliminary data.</text>
</comment>
<proteinExistence type="predicted"/>
<protein>
    <submittedName>
        <fullName evidence="1">Uncharacterized protein</fullName>
    </submittedName>
</protein>
<dbReference type="RefSeq" id="WP_381429653.1">
    <property type="nucleotide sequence ID" value="NZ_JBHSNO010000001.1"/>
</dbReference>
<reference evidence="2" key="1">
    <citation type="journal article" date="2019" name="Int. J. Syst. Evol. Microbiol.">
        <title>The Global Catalogue of Microorganisms (GCM) 10K type strain sequencing project: providing services to taxonomists for standard genome sequencing and annotation.</title>
        <authorList>
            <consortium name="The Broad Institute Genomics Platform"/>
            <consortium name="The Broad Institute Genome Sequencing Center for Infectious Disease"/>
            <person name="Wu L."/>
            <person name="Ma J."/>
        </authorList>
    </citation>
    <scope>NUCLEOTIDE SEQUENCE [LARGE SCALE GENOMIC DNA]</scope>
    <source>
        <strain evidence="2">CGMCC 4.1434</strain>
    </source>
</reference>
<sequence length="475" mass="53779">MYIETQITEGNVLNELAAILTDADWTIERYFKKTTFPASLINPQTPELAQSTINFGVAEHMILKHPDKRRDIYYGIALYGEMSTKLGFLPQDYWPKQYAPAIKDPDLPSVTIHKLNAQKQELADYITNRYPKFKQTHTLYFYMIDKITEDVPHNGDIITPWNGDIKQAALDIEVHEGAWYILQGSPTWTTTIAYPEYRQSPISSASIRIPAFENIDGSKSMDNPFQQTNWYHDSLIDVEGIAHKDFCFLMLHGDASASHENNGVPKIPLFMGKFIPEDPEDKFNYAIATGSAFKTNTPTYDFDSPTPFESTLQPLLKDYVRKPSNAVDNIMVYRNKKGSMYQSHHLFVDAASNLMPPARSHEGKGFPRAWQRSDAEAYNYQHNPSRYTGKVPATEATIAHADEGVRGKLPMCILANPISLSDGNELKVRVAFCEDGHDVYKYHLVEGVSAFTKVPGVPYRPMGIGLLKESYKEDE</sequence>
<organism evidence="1 2">
    <name type="scientific">Sporosarcina soli</name>
    <dbReference type="NCBI Taxonomy" id="334736"/>
    <lineage>
        <taxon>Bacteria</taxon>
        <taxon>Bacillati</taxon>
        <taxon>Bacillota</taxon>
        <taxon>Bacilli</taxon>
        <taxon>Bacillales</taxon>
        <taxon>Caryophanaceae</taxon>
        <taxon>Sporosarcina</taxon>
    </lineage>
</organism>
<dbReference type="EMBL" id="JBHSNO010000001">
    <property type="protein sequence ID" value="MFC5587546.1"/>
    <property type="molecule type" value="Genomic_DNA"/>
</dbReference>
<accession>A0ABW0TDM7</accession>
<evidence type="ECO:0000313" key="1">
    <source>
        <dbReference type="EMBL" id="MFC5587546.1"/>
    </source>
</evidence>
<keyword evidence="2" id="KW-1185">Reference proteome</keyword>
<gene>
    <name evidence="1" type="ORF">ACFPRA_01315</name>
</gene>
<dbReference type="Proteomes" id="UP001596109">
    <property type="component" value="Unassembled WGS sequence"/>
</dbReference>